<dbReference type="AlphaFoldDB" id="A0AA38MJ24"/>
<gene>
    <name evidence="1" type="ORF">Zmor_009655</name>
</gene>
<sequence length="220" mass="25453">MQSADEKRVQSLGQDGAREFCNLQDIKLTEIPVIKYFILICEKRVSRKSASVQERVLVANYRPPTEGSLALEPSTSVLNRGTHIFRRCPSSTCKYIRLCELMNMHARKFCHAQIIHPYRHQVSRVHFRQVLLHLIEKKTMTSCRICRISSMRHPDFNNEPDPTQESSVVEVNYCQDDRNWLPDTLSLFGIGQILPNLDRIRTKKEQKCRRGSERGGDAGR</sequence>
<comment type="caution">
    <text evidence="1">The sequence shown here is derived from an EMBL/GenBank/DDBJ whole genome shotgun (WGS) entry which is preliminary data.</text>
</comment>
<protein>
    <submittedName>
        <fullName evidence="1">Uncharacterized protein</fullName>
    </submittedName>
</protein>
<dbReference type="Proteomes" id="UP001168821">
    <property type="component" value="Unassembled WGS sequence"/>
</dbReference>
<proteinExistence type="predicted"/>
<reference evidence="1" key="1">
    <citation type="journal article" date="2023" name="G3 (Bethesda)">
        <title>Whole genome assemblies of Zophobas morio and Tenebrio molitor.</title>
        <authorList>
            <person name="Kaur S."/>
            <person name="Stinson S.A."/>
            <person name="diCenzo G.C."/>
        </authorList>
    </citation>
    <scope>NUCLEOTIDE SEQUENCE</scope>
    <source>
        <strain evidence="1">QUZm001</strain>
    </source>
</reference>
<dbReference type="EMBL" id="JALNTZ010000003">
    <property type="protein sequence ID" value="KAJ3657879.1"/>
    <property type="molecule type" value="Genomic_DNA"/>
</dbReference>
<keyword evidence="2" id="KW-1185">Reference proteome</keyword>
<evidence type="ECO:0000313" key="1">
    <source>
        <dbReference type="EMBL" id="KAJ3657879.1"/>
    </source>
</evidence>
<organism evidence="1 2">
    <name type="scientific">Zophobas morio</name>
    <dbReference type="NCBI Taxonomy" id="2755281"/>
    <lineage>
        <taxon>Eukaryota</taxon>
        <taxon>Metazoa</taxon>
        <taxon>Ecdysozoa</taxon>
        <taxon>Arthropoda</taxon>
        <taxon>Hexapoda</taxon>
        <taxon>Insecta</taxon>
        <taxon>Pterygota</taxon>
        <taxon>Neoptera</taxon>
        <taxon>Endopterygota</taxon>
        <taxon>Coleoptera</taxon>
        <taxon>Polyphaga</taxon>
        <taxon>Cucujiformia</taxon>
        <taxon>Tenebrionidae</taxon>
        <taxon>Zophobas</taxon>
    </lineage>
</organism>
<accession>A0AA38MJ24</accession>
<name>A0AA38MJ24_9CUCU</name>
<evidence type="ECO:0000313" key="2">
    <source>
        <dbReference type="Proteomes" id="UP001168821"/>
    </source>
</evidence>